<dbReference type="PANTHER" id="PTHR43539:SF78">
    <property type="entry name" value="FLAVIN-CONTAINING MONOOXYGENASE"/>
    <property type="match status" value="1"/>
</dbReference>
<proteinExistence type="predicted"/>
<dbReference type="STRING" id="1334022.SAMN04487907_10263"/>
<evidence type="ECO:0000313" key="2">
    <source>
        <dbReference type="EMBL" id="SFC04902.1"/>
    </source>
</evidence>
<dbReference type="GO" id="GO:0004497">
    <property type="term" value="F:monooxygenase activity"/>
    <property type="evidence" value="ECO:0007669"/>
    <property type="project" value="TreeGrafter"/>
</dbReference>
<dbReference type="Pfam" id="PF13738">
    <property type="entry name" value="Pyr_redox_3"/>
    <property type="match status" value="1"/>
</dbReference>
<sequence length="351" mass="39278">MVYDVIIIGGGQSALACAYYLRRTSLKYLILDANKYCGGSWSQNWDNLDLFSAAQHSSLPGWLMPKTKNEYPTKEEAIDYLCKYEMRYDFPIKREIKITNIEKDSDFFLLKSNHENFRAKAIIAATGTQSKPIIPEVNGIKIFKGKQLHSSEYQKAEDFSNKKVLVVGEGNSGAQILAQVSKVTKTKWAVQNKPEFLPDDVDGKDLFGQASAKYKAKQQGKQYKPKNYNIGSIVMVPQVKEARDRGVYAEFNAIDTITETGVKWSDGKHEEFDVIIWCTGFGYATDYLKNLTEIQQDGKISTNGTSAKNVDGLWLVGFGQWTGFASATLIGVGRSARKTVSEIKEYLSASE</sequence>
<name>A0A1I1G0S0_9FLAO</name>
<dbReference type="InterPro" id="IPR050982">
    <property type="entry name" value="Auxin_biosynth/cation_transpt"/>
</dbReference>
<dbReference type="SUPFAM" id="SSF51905">
    <property type="entry name" value="FAD/NAD(P)-binding domain"/>
    <property type="match status" value="1"/>
</dbReference>
<dbReference type="OrthoDB" id="9778740at2"/>
<accession>A0A1I1G0S0</accession>
<dbReference type="NCBIfam" id="NF040505">
    <property type="entry name" value="ArsO_flavin_mono"/>
    <property type="match status" value="1"/>
</dbReference>
<gene>
    <name evidence="2" type="ORF">SAMN04487907_10263</name>
</gene>
<dbReference type="PANTHER" id="PTHR43539">
    <property type="entry name" value="FLAVIN-BINDING MONOOXYGENASE-LIKE PROTEIN (AFU_ORTHOLOGUE AFUA_4G09220)"/>
    <property type="match status" value="1"/>
</dbReference>
<dbReference type="Proteomes" id="UP000199438">
    <property type="component" value="Unassembled WGS sequence"/>
</dbReference>
<dbReference type="PRINTS" id="PR00368">
    <property type="entry name" value="FADPNR"/>
</dbReference>
<protein>
    <submittedName>
        <fullName evidence="2">Predicted flavoprotein CzcO associated with the cation diffusion facilitator CzcD</fullName>
    </submittedName>
</protein>
<dbReference type="RefSeq" id="WP_092540821.1">
    <property type="nucleotide sequence ID" value="NZ_FOKV01000002.1"/>
</dbReference>
<dbReference type="GO" id="GO:0050660">
    <property type="term" value="F:flavin adenine dinucleotide binding"/>
    <property type="evidence" value="ECO:0007669"/>
    <property type="project" value="TreeGrafter"/>
</dbReference>
<organism evidence="2 3">
    <name type="scientific">Zunongwangia mangrovi</name>
    <dbReference type="NCBI Taxonomy" id="1334022"/>
    <lineage>
        <taxon>Bacteria</taxon>
        <taxon>Pseudomonadati</taxon>
        <taxon>Bacteroidota</taxon>
        <taxon>Flavobacteriia</taxon>
        <taxon>Flavobacteriales</taxon>
        <taxon>Flavobacteriaceae</taxon>
        <taxon>Zunongwangia</taxon>
    </lineage>
</organism>
<dbReference type="Gene3D" id="3.50.50.60">
    <property type="entry name" value="FAD/NAD(P)-binding domain"/>
    <property type="match status" value="1"/>
</dbReference>
<dbReference type="EMBL" id="FOKV01000002">
    <property type="protein sequence ID" value="SFC04902.1"/>
    <property type="molecule type" value="Genomic_DNA"/>
</dbReference>
<evidence type="ECO:0000313" key="3">
    <source>
        <dbReference type="Proteomes" id="UP000199438"/>
    </source>
</evidence>
<keyword evidence="1" id="KW-0560">Oxidoreductase</keyword>
<dbReference type="PRINTS" id="PR00469">
    <property type="entry name" value="PNDRDTASEII"/>
</dbReference>
<keyword evidence="3" id="KW-1185">Reference proteome</keyword>
<reference evidence="3" key="1">
    <citation type="submission" date="2016-10" db="EMBL/GenBank/DDBJ databases">
        <authorList>
            <person name="Varghese N."/>
            <person name="Submissions S."/>
        </authorList>
    </citation>
    <scope>NUCLEOTIDE SEQUENCE [LARGE SCALE GENOMIC DNA]</scope>
    <source>
        <strain evidence="3">DSM 24499</strain>
    </source>
</reference>
<dbReference type="AlphaFoldDB" id="A0A1I1G0S0"/>
<evidence type="ECO:0000256" key="1">
    <source>
        <dbReference type="ARBA" id="ARBA00023002"/>
    </source>
</evidence>
<dbReference type="InterPro" id="IPR036188">
    <property type="entry name" value="FAD/NAD-bd_sf"/>
</dbReference>